<dbReference type="eggNOG" id="COG2272">
    <property type="taxonomic scope" value="Bacteria"/>
</dbReference>
<dbReference type="Proteomes" id="UP000014155">
    <property type="component" value="Unassembled WGS sequence"/>
</dbReference>
<keyword evidence="2 3" id="KW-0378">Hydrolase</keyword>
<dbReference type="InterPro" id="IPR002018">
    <property type="entry name" value="CarbesteraseB"/>
</dbReference>
<dbReference type="AlphaFoldDB" id="S0FUV1"/>
<proteinExistence type="inferred from homology"/>
<dbReference type="PATRIC" id="fig|1195236.3.peg.192"/>
<dbReference type="EC" id="3.1.1.-" evidence="3"/>
<evidence type="ECO:0000256" key="1">
    <source>
        <dbReference type="ARBA" id="ARBA00005964"/>
    </source>
</evidence>
<gene>
    <name evidence="5" type="ORF">CTER_4161</name>
</gene>
<name>S0FUV1_RUMCE</name>
<dbReference type="InterPro" id="IPR019826">
    <property type="entry name" value="Carboxylesterase_B_AS"/>
</dbReference>
<evidence type="ECO:0000259" key="4">
    <source>
        <dbReference type="Pfam" id="PF00135"/>
    </source>
</evidence>
<dbReference type="SUPFAM" id="SSF53474">
    <property type="entry name" value="alpha/beta-Hydrolases"/>
    <property type="match status" value="1"/>
</dbReference>
<comment type="caution">
    <text evidence="5">The sequence shown here is derived from an EMBL/GenBank/DDBJ whole genome shotgun (WGS) entry which is preliminary data.</text>
</comment>
<dbReference type="STRING" id="1195236.CTER_4161"/>
<dbReference type="InterPro" id="IPR019819">
    <property type="entry name" value="Carboxylesterase_B_CS"/>
</dbReference>
<dbReference type="GO" id="GO:0016787">
    <property type="term" value="F:hydrolase activity"/>
    <property type="evidence" value="ECO:0007669"/>
    <property type="project" value="UniProtKB-KW"/>
</dbReference>
<dbReference type="EMBL" id="AORV01000007">
    <property type="protein sequence ID" value="EMS74091.1"/>
    <property type="molecule type" value="Genomic_DNA"/>
</dbReference>
<dbReference type="PROSITE" id="PS00941">
    <property type="entry name" value="CARBOXYLESTERASE_B_2"/>
    <property type="match status" value="1"/>
</dbReference>
<feature type="domain" description="Carboxylesterase type B" evidence="4">
    <location>
        <begin position="14"/>
        <end position="479"/>
    </location>
</feature>
<dbReference type="InterPro" id="IPR029058">
    <property type="entry name" value="AB_hydrolase_fold"/>
</dbReference>
<dbReference type="Gene3D" id="3.40.50.1820">
    <property type="entry name" value="alpha/beta hydrolase"/>
    <property type="match status" value="1"/>
</dbReference>
<comment type="similarity">
    <text evidence="1 3">Belongs to the type-B carboxylesterase/lipase family.</text>
</comment>
<dbReference type="PROSITE" id="PS00122">
    <property type="entry name" value="CARBOXYLESTERASE_B_1"/>
    <property type="match status" value="1"/>
</dbReference>
<evidence type="ECO:0000256" key="2">
    <source>
        <dbReference type="ARBA" id="ARBA00022801"/>
    </source>
</evidence>
<evidence type="ECO:0000313" key="6">
    <source>
        <dbReference type="Proteomes" id="UP000014155"/>
    </source>
</evidence>
<reference evidence="5 6" key="1">
    <citation type="journal article" date="2013" name="Genome Announc.">
        <title>Draft Genome Sequence of the Cellulolytic, Mesophilic, Anaerobic Bacterium Clostridium termitidis Strain CT1112 (DSM 5398).</title>
        <authorList>
            <person name="Lal S."/>
            <person name="Ramachandran U."/>
            <person name="Zhang X."/>
            <person name="Munir R."/>
            <person name="Sparling R."/>
            <person name="Levin D.B."/>
        </authorList>
    </citation>
    <scope>NUCLEOTIDE SEQUENCE [LARGE SCALE GENOMIC DNA]</scope>
    <source>
        <strain evidence="5 6">CT1112</strain>
    </source>
</reference>
<protein>
    <recommendedName>
        <fullName evidence="3">Carboxylic ester hydrolase</fullName>
        <ecNumber evidence="3">3.1.1.-</ecNumber>
    </recommendedName>
</protein>
<organism evidence="5 6">
    <name type="scientific">Ruminiclostridium cellobioparum subsp. termitidis CT1112</name>
    <dbReference type="NCBI Taxonomy" id="1195236"/>
    <lineage>
        <taxon>Bacteria</taxon>
        <taxon>Bacillati</taxon>
        <taxon>Bacillota</taxon>
        <taxon>Clostridia</taxon>
        <taxon>Eubacteriales</taxon>
        <taxon>Oscillospiraceae</taxon>
        <taxon>Ruminiclostridium</taxon>
    </lineage>
</organism>
<dbReference type="ESTHER" id="9clot-s0fuv1">
    <property type="family name" value="Carb_B_Bacteria"/>
</dbReference>
<dbReference type="RefSeq" id="WP_004623024.1">
    <property type="nucleotide sequence ID" value="NZ_AORV01000007.1"/>
</dbReference>
<accession>S0FUV1</accession>
<evidence type="ECO:0000256" key="3">
    <source>
        <dbReference type="RuleBase" id="RU361235"/>
    </source>
</evidence>
<sequence>MLSLHDGYARVISGWLAGQKLKSGVKVFKGIPYASAPTGNLRWKAPEPPAEWSGIREAYEFGPEAVQEGMLRSLGTQAVSEDCLYLNIWTPAGNITDKLAVLVWIHGGSLLEGAGSNFLYEGSKLAETGIVIVTINYRLGIFGFLAHPQLTAESGDNSSGNYGLLDQLMAIKWVRENIGQFGGDPGRITLGGQSAGALCAGALLASQKAGGLFQRAILQSGPPFGLGEFYSRLAEEERTGENFFKAMGVKNIAELRLKPTAEIFKKSRDISFMARITVGGRLLADYPGRLICEGKYQKVPVLLGGVSHEFSDKYSPVEGLSENKYIDIVRKQYGSYSTKLLELYPPAGDIANARTAIRMEAHKLMTGAEIVAKAVAGDGGDAYLYYFCRAVSKEENYFYGANHSSELPFLFHLADRGNIFPWDVRSWEKADYEYSKSMMAFWSNFVRKGDPNGKNLPVWSKYGMDNPKILAFGDEIKEIQDLESFNFAAFEDILL</sequence>
<dbReference type="Pfam" id="PF00135">
    <property type="entry name" value="COesterase"/>
    <property type="match status" value="1"/>
</dbReference>
<evidence type="ECO:0000313" key="5">
    <source>
        <dbReference type="EMBL" id="EMS74091.1"/>
    </source>
</evidence>
<dbReference type="PANTHER" id="PTHR11559">
    <property type="entry name" value="CARBOXYLESTERASE"/>
    <property type="match status" value="1"/>
</dbReference>
<dbReference type="InterPro" id="IPR050309">
    <property type="entry name" value="Type-B_Carboxylest/Lipase"/>
</dbReference>
<keyword evidence="6" id="KW-1185">Reference proteome</keyword>